<dbReference type="SUPFAM" id="SSF56024">
    <property type="entry name" value="Phospholipase D/nuclease"/>
    <property type="match status" value="1"/>
</dbReference>
<evidence type="ECO:0000313" key="1">
    <source>
        <dbReference type="EMBL" id="GAG86323.1"/>
    </source>
</evidence>
<protein>
    <recommendedName>
        <fullName evidence="2">Phospholipase D-like domain-containing protein</fullName>
    </recommendedName>
</protein>
<feature type="non-terminal residue" evidence="1">
    <location>
        <position position="174"/>
    </location>
</feature>
<dbReference type="EMBL" id="BART01014227">
    <property type="protein sequence ID" value="GAG86323.1"/>
    <property type="molecule type" value="Genomic_DNA"/>
</dbReference>
<proteinExistence type="predicted"/>
<comment type="caution">
    <text evidence="1">The sequence shown here is derived from an EMBL/GenBank/DDBJ whole genome shotgun (WGS) entry which is preliminary data.</text>
</comment>
<name>X1BQC1_9ZZZZ</name>
<evidence type="ECO:0008006" key="2">
    <source>
        <dbReference type="Google" id="ProtNLM"/>
    </source>
</evidence>
<reference evidence="1" key="1">
    <citation type="journal article" date="2014" name="Front. Microbiol.">
        <title>High frequency of phylogenetically diverse reductive dehalogenase-homologous genes in deep subseafloor sedimentary metagenomes.</title>
        <authorList>
            <person name="Kawai M."/>
            <person name="Futagami T."/>
            <person name="Toyoda A."/>
            <person name="Takaki Y."/>
            <person name="Nishi S."/>
            <person name="Hori S."/>
            <person name="Arai W."/>
            <person name="Tsubouchi T."/>
            <person name="Morono Y."/>
            <person name="Uchiyama I."/>
            <person name="Ito T."/>
            <person name="Fujiyama A."/>
            <person name="Inagaki F."/>
            <person name="Takami H."/>
        </authorList>
    </citation>
    <scope>NUCLEOTIDE SEQUENCE</scope>
    <source>
        <strain evidence="1">Expedition CK06-06</strain>
    </source>
</reference>
<dbReference type="Gene3D" id="3.30.870.10">
    <property type="entry name" value="Endonuclease Chain A"/>
    <property type="match status" value="1"/>
</dbReference>
<organism evidence="1">
    <name type="scientific">marine sediment metagenome</name>
    <dbReference type="NCBI Taxonomy" id="412755"/>
    <lineage>
        <taxon>unclassified sequences</taxon>
        <taxon>metagenomes</taxon>
        <taxon>ecological metagenomes</taxon>
    </lineage>
</organism>
<sequence length="174" mass="19578">LLLLFFTSIIYVNPSVSCTELELSQDGESNAGQQVINYFRGLFEEDWSNGYAYVPENDGLGFAASWDRYGSSYEPFPKQDFINKTMSITPILSPDNSETKIIELIDSAQQSLYIEFMYIYDTLIDLVDAIIAANARGVNCCVIFREITNSKVIGTADAIQHIQLSSRKILFELT</sequence>
<feature type="non-terminal residue" evidence="1">
    <location>
        <position position="1"/>
    </location>
</feature>
<gene>
    <name evidence="1" type="ORF">S01H4_28542</name>
</gene>
<dbReference type="AlphaFoldDB" id="X1BQC1"/>
<accession>X1BQC1</accession>